<name>A0A017RW03_9CLOT</name>
<dbReference type="OrthoDB" id="554695at2"/>
<feature type="transmembrane region" description="Helical" evidence="8">
    <location>
        <begin position="234"/>
        <end position="255"/>
    </location>
</feature>
<evidence type="ECO:0000256" key="2">
    <source>
        <dbReference type="ARBA" id="ARBA00009142"/>
    </source>
</evidence>
<proteinExistence type="inferred from homology"/>
<reference evidence="9 10" key="1">
    <citation type="journal article" date="2014" name="Genome Announc.">
        <title>Draft Genome Sequence of Fervidicella metallireducens Strain AeBT, an Iron-Reducing Thermoanaerobe from the Great Artesian Basin.</title>
        <authorList>
            <person name="Patel B.K."/>
        </authorList>
    </citation>
    <scope>NUCLEOTIDE SEQUENCE [LARGE SCALE GENOMIC DNA]</scope>
    <source>
        <strain evidence="9 10">AeB</strain>
    </source>
</reference>
<evidence type="ECO:0000256" key="8">
    <source>
        <dbReference type="RuleBase" id="RU363041"/>
    </source>
</evidence>
<dbReference type="GO" id="GO:0005886">
    <property type="term" value="C:plasma membrane"/>
    <property type="evidence" value="ECO:0007669"/>
    <property type="project" value="UniProtKB-SubCell"/>
</dbReference>
<dbReference type="AlphaFoldDB" id="A0A017RW03"/>
<keyword evidence="3" id="KW-0813">Transport</keyword>
<feature type="transmembrane region" description="Helical" evidence="8">
    <location>
        <begin position="103"/>
        <end position="121"/>
    </location>
</feature>
<feature type="transmembrane region" description="Helical" evidence="8">
    <location>
        <begin position="163"/>
        <end position="183"/>
    </location>
</feature>
<evidence type="ECO:0000256" key="7">
    <source>
        <dbReference type="ARBA" id="ARBA00023136"/>
    </source>
</evidence>
<protein>
    <recommendedName>
        <fullName evidence="8">Probable membrane transporter protein</fullName>
    </recommendedName>
</protein>
<evidence type="ECO:0000313" key="9">
    <source>
        <dbReference type="EMBL" id="EYE88075.1"/>
    </source>
</evidence>
<comment type="similarity">
    <text evidence="2 8">Belongs to the 4-toluene sulfonate uptake permease (TSUP) (TC 2.A.102) family.</text>
</comment>
<evidence type="ECO:0000256" key="3">
    <source>
        <dbReference type="ARBA" id="ARBA00022448"/>
    </source>
</evidence>
<keyword evidence="5 8" id="KW-0812">Transmembrane</keyword>
<dbReference type="PANTHER" id="PTHR30269">
    <property type="entry name" value="TRANSMEMBRANE PROTEIN YFCA"/>
    <property type="match status" value="1"/>
</dbReference>
<dbReference type="RefSeq" id="WP_051515088.1">
    <property type="nucleotide sequence ID" value="NZ_AZQP01000029.1"/>
</dbReference>
<feature type="transmembrane region" description="Helical" evidence="8">
    <location>
        <begin position="139"/>
        <end position="157"/>
    </location>
</feature>
<accession>A0A017RW03</accession>
<sequence>MLTTALAIKLGLLCVAGFIAAFVDSIAGGGGLISLPAFLMAGIPPYFALGTNKFSATAASCTSSIKYIKSGKANFELLKYLIPFTAVGAFLGASTVLAIKQEYLQAMVLVMILAVGIYSLFSKTMGTEDRFTGFTKRNILYGILLAFGIGFYDGFFGPGTGSFLIFGMIGIYGFDFIQAGGNARVLNFVSNVTSLIRFAIQGKVYLVFGVPVAISMIIGARMGTKFALKNGAKVVKPIFVTMSLAVAAKMLYSLIW</sequence>
<organism evidence="9 10">
    <name type="scientific">Fervidicella metallireducens AeB</name>
    <dbReference type="NCBI Taxonomy" id="1403537"/>
    <lineage>
        <taxon>Bacteria</taxon>
        <taxon>Bacillati</taxon>
        <taxon>Bacillota</taxon>
        <taxon>Clostridia</taxon>
        <taxon>Eubacteriales</taxon>
        <taxon>Clostridiaceae</taxon>
        <taxon>Fervidicella</taxon>
    </lineage>
</organism>
<feature type="transmembrane region" description="Helical" evidence="8">
    <location>
        <begin position="77"/>
        <end position="97"/>
    </location>
</feature>
<evidence type="ECO:0000256" key="5">
    <source>
        <dbReference type="ARBA" id="ARBA00022692"/>
    </source>
</evidence>
<dbReference type="PANTHER" id="PTHR30269:SF0">
    <property type="entry name" value="MEMBRANE TRANSPORTER PROTEIN YFCA-RELATED"/>
    <property type="match status" value="1"/>
</dbReference>
<gene>
    <name evidence="9" type="ORF">Q428_09690</name>
</gene>
<dbReference type="Proteomes" id="UP000019681">
    <property type="component" value="Unassembled WGS sequence"/>
</dbReference>
<dbReference type="STRING" id="1403537.Q428_09690"/>
<evidence type="ECO:0000256" key="6">
    <source>
        <dbReference type="ARBA" id="ARBA00022989"/>
    </source>
</evidence>
<keyword evidence="4 8" id="KW-1003">Cell membrane</keyword>
<feature type="transmembrane region" description="Helical" evidence="8">
    <location>
        <begin position="30"/>
        <end position="49"/>
    </location>
</feature>
<dbReference type="EMBL" id="AZQP01000029">
    <property type="protein sequence ID" value="EYE88075.1"/>
    <property type="molecule type" value="Genomic_DNA"/>
</dbReference>
<dbReference type="InterPro" id="IPR002781">
    <property type="entry name" value="TM_pro_TauE-like"/>
</dbReference>
<keyword evidence="7 8" id="KW-0472">Membrane</keyword>
<dbReference type="InterPro" id="IPR052017">
    <property type="entry name" value="TSUP"/>
</dbReference>
<comment type="caution">
    <text evidence="9">The sequence shown here is derived from an EMBL/GenBank/DDBJ whole genome shotgun (WGS) entry which is preliminary data.</text>
</comment>
<keyword evidence="10" id="KW-1185">Reference proteome</keyword>
<dbReference type="Pfam" id="PF01925">
    <property type="entry name" value="TauE"/>
    <property type="match status" value="1"/>
</dbReference>
<comment type="subcellular location">
    <subcellularLocation>
        <location evidence="1 8">Cell membrane</location>
        <topology evidence="1 8">Multi-pass membrane protein</topology>
    </subcellularLocation>
</comment>
<evidence type="ECO:0000256" key="4">
    <source>
        <dbReference type="ARBA" id="ARBA00022475"/>
    </source>
</evidence>
<evidence type="ECO:0000313" key="10">
    <source>
        <dbReference type="Proteomes" id="UP000019681"/>
    </source>
</evidence>
<keyword evidence="6 8" id="KW-1133">Transmembrane helix</keyword>
<feature type="transmembrane region" description="Helical" evidence="8">
    <location>
        <begin position="204"/>
        <end position="222"/>
    </location>
</feature>
<evidence type="ECO:0000256" key="1">
    <source>
        <dbReference type="ARBA" id="ARBA00004651"/>
    </source>
</evidence>